<dbReference type="GO" id="GO:0050138">
    <property type="term" value="F:nicotinate dehydrogenase activity"/>
    <property type="evidence" value="ECO:0007669"/>
    <property type="project" value="UniProtKB-EC"/>
</dbReference>
<accession>A0A644ZKT2</accession>
<name>A0A644ZKT2_9ZZZZ</name>
<dbReference type="InterPro" id="IPR016208">
    <property type="entry name" value="Ald_Oxase/xanthine_DH-like"/>
</dbReference>
<protein>
    <submittedName>
        <fullName evidence="3">Nicotinate dehydrogenase medium molybdopterin subunit</fullName>
        <ecNumber evidence="3">1.17.1.5</ecNumber>
    </submittedName>
</protein>
<dbReference type="InterPro" id="IPR046867">
    <property type="entry name" value="AldOxase/xan_DH_MoCoBD2"/>
</dbReference>
<dbReference type="PANTHER" id="PTHR11908">
    <property type="entry name" value="XANTHINE DEHYDROGENASE"/>
    <property type="match status" value="1"/>
</dbReference>
<keyword evidence="1" id="KW-0500">Molybdenum</keyword>
<dbReference type="EMBL" id="VSSQ01009334">
    <property type="protein sequence ID" value="MPM41337.1"/>
    <property type="molecule type" value="Genomic_DNA"/>
</dbReference>
<dbReference type="AlphaFoldDB" id="A0A644ZKT2"/>
<reference evidence="3" key="1">
    <citation type="submission" date="2019-08" db="EMBL/GenBank/DDBJ databases">
        <authorList>
            <person name="Kucharzyk K."/>
            <person name="Murdoch R.W."/>
            <person name="Higgins S."/>
            <person name="Loffler F."/>
        </authorList>
    </citation>
    <scope>NUCLEOTIDE SEQUENCE</scope>
</reference>
<dbReference type="SUPFAM" id="SSF56003">
    <property type="entry name" value="Molybdenum cofactor-binding domain"/>
    <property type="match status" value="1"/>
</dbReference>
<evidence type="ECO:0000259" key="2">
    <source>
        <dbReference type="Pfam" id="PF20256"/>
    </source>
</evidence>
<keyword evidence="3" id="KW-0560">Oxidoreductase</keyword>
<organism evidence="3">
    <name type="scientific">bioreactor metagenome</name>
    <dbReference type="NCBI Taxonomy" id="1076179"/>
    <lineage>
        <taxon>unclassified sequences</taxon>
        <taxon>metagenomes</taxon>
        <taxon>ecological metagenomes</taxon>
    </lineage>
</organism>
<gene>
    <name evidence="3" type="primary">ndhM_1</name>
    <name evidence="3" type="ORF">SDC9_87989</name>
</gene>
<proteinExistence type="predicted"/>
<dbReference type="Gene3D" id="3.30.365.10">
    <property type="entry name" value="Aldehyde oxidase/xanthine dehydrogenase, molybdopterin binding domain"/>
    <property type="match status" value="2"/>
</dbReference>
<dbReference type="InterPro" id="IPR037165">
    <property type="entry name" value="AldOxase/xan_DH_Mopterin-bd_sf"/>
</dbReference>
<sequence length="299" mass="31765">MSSAIVMLNDDGTARILVGSADIGQGSETMLSQIAAETLGLSLSDIRIKAADTLLTPYDTGTFASSQTFVCGNAVAMACRDARAKLLAQLRETDLDAEIVEEDTGFRLTSGDTYEHLSVQQAVRRISFNQHGGVIIGSGSYKAQASPSPFVVCMAKVEYRPRLNSIRLLHVIEAADVGTPINRMTVEGQLEGGIAQGIGYALFERIERNSRAQKTISTDLTHYRILQAGDMPRTHVVIADSYEPTGPHGAKSVGEVSTVPVAPAIVNAVNNAAQTEVGTLPLCDRFVILPCGTEGDGLS</sequence>
<evidence type="ECO:0000313" key="3">
    <source>
        <dbReference type="EMBL" id="MPM41337.1"/>
    </source>
</evidence>
<dbReference type="GO" id="GO:0005506">
    <property type="term" value="F:iron ion binding"/>
    <property type="evidence" value="ECO:0007669"/>
    <property type="project" value="InterPro"/>
</dbReference>
<feature type="domain" description="Aldehyde oxidase/xanthine dehydrogenase second molybdopterin binding" evidence="2">
    <location>
        <begin position="3"/>
        <end position="232"/>
    </location>
</feature>
<comment type="caution">
    <text evidence="3">The sequence shown here is derived from an EMBL/GenBank/DDBJ whole genome shotgun (WGS) entry which is preliminary data.</text>
</comment>
<evidence type="ECO:0000256" key="1">
    <source>
        <dbReference type="ARBA" id="ARBA00022505"/>
    </source>
</evidence>
<dbReference type="PANTHER" id="PTHR11908:SF132">
    <property type="entry name" value="ALDEHYDE OXIDASE 1-RELATED"/>
    <property type="match status" value="1"/>
</dbReference>
<dbReference type="Pfam" id="PF20256">
    <property type="entry name" value="MoCoBD_2"/>
    <property type="match status" value="1"/>
</dbReference>
<dbReference type="EC" id="1.17.1.5" evidence="3"/>